<evidence type="ECO:0000313" key="1">
    <source>
        <dbReference type="EMBL" id="RRT35816.1"/>
    </source>
</evidence>
<comment type="caution">
    <text evidence="1">The sequence shown here is derived from an EMBL/GenBank/DDBJ whole genome shotgun (WGS) entry which is preliminary data.</text>
</comment>
<dbReference type="Proteomes" id="UP000287651">
    <property type="component" value="Unassembled WGS sequence"/>
</dbReference>
<dbReference type="AlphaFoldDB" id="A0A426X8L3"/>
<proteinExistence type="predicted"/>
<accession>A0A426X8L3</accession>
<protein>
    <submittedName>
        <fullName evidence="1">Uncharacterized protein</fullName>
    </submittedName>
</protein>
<organism evidence="1 2">
    <name type="scientific">Ensete ventricosum</name>
    <name type="common">Abyssinian banana</name>
    <name type="synonym">Musa ensete</name>
    <dbReference type="NCBI Taxonomy" id="4639"/>
    <lineage>
        <taxon>Eukaryota</taxon>
        <taxon>Viridiplantae</taxon>
        <taxon>Streptophyta</taxon>
        <taxon>Embryophyta</taxon>
        <taxon>Tracheophyta</taxon>
        <taxon>Spermatophyta</taxon>
        <taxon>Magnoliopsida</taxon>
        <taxon>Liliopsida</taxon>
        <taxon>Zingiberales</taxon>
        <taxon>Musaceae</taxon>
        <taxon>Ensete</taxon>
    </lineage>
</organism>
<reference evidence="1 2" key="1">
    <citation type="journal article" date="2014" name="Agronomy (Basel)">
        <title>A Draft Genome Sequence for Ensete ventricosum, the Drought-Tolerant Tree Against Hunger.</title>
        <authorList>
            <person name="Harrison J."/>
            <person name="Moore K.A."/>
            <person name="Paszkiewicz K."/>
            <person name="Jones T."/>
            <person name="Grant M."/>
            <person name="Ambacheew D."/>
            <person name="Muzemil S."/>
            <person name="Studholme D.J."/>
        </authorList>
    </citation>
    <scope>NUCLEOTIDE SEQUENCE [LARGE SCALE GENOMIC DNA]</scope>
</reference>
<sequence length="202" mass="21567">MGAQQCASLCSPLRRGERASVVLFSVGCFAAPSSSAHLAVHRSLGVREAVLPPRLRPAALLASVGGDEDPGGMKEMRVAEESWRRRRVGLEFHLGRGGYTTTRAPPKLLDAPLFPRLPCAACPPGLLIDLAAIAPAAVSSILPEPPPPPPRSSRFCRRILRPPRASSACFSGAPQTRLSSSTSLFLSLVFDPLHSLPFQTSW</sequence>
<evidence type="ECO:0000313" key="2">
    <source>
        <dbReference type="Proteomes" id="UP000287651"/>
    </source>
</evidence>
<dbReference type="EMBL" id="AMZH03024494">
    <property type="protein sequence ID" value="RRT35816.1"/>
    <property type="molecule type" value="Genomic_DNA"/>
</dbReference>
<gene>
    <name evidence="1" type="ORF">B296_00045453</name>
</gene>
<name>A0A426X8L3_ENSVE</name>